<dbReference type="InterPro" id="IPR023370">
    <property type="entry name" value="TrmO-like_N"/>
</dbReference>
<evidence type="ECO:0000256" key="3">
    <source>
        <dbReference type="SAM" id="MobiDB-lite"/>
    </source>
</evidence>
<name>A0A7S2EAQ2_9STRA</name>
<dbReference type="EMBL" id="HBGN01012708">
    <property type="protein sequence ID" value="CAD9324486.1"/>
    <property type="molecule type" value="Transcribed_RNA"/>
</dbReference>
<evidence type="ECO:0000256" key="2">
    <source>
        <dbReference type="ARBA" id="ARBA00033753"/>
    </source>
</evidence>
<evidence type="ECO:0000256" key="4">
    <source>
        <dbReference type="SAM" id="Phobius"/>
    </source>
</evidence>
<dbReference type="InterPro" id="IPR040372">
    <property type="entry name" value="YaeB-like"/>
</dbReference>
<feature type="region of interest" description="Disordered" evidence="3">
    <location>
        <begin position="185"/>
        <end position="208"/>
    </location>
</feature>
<feature type="region of interest" description="Disordered" evidence="3">
    <location>
        <begin position="116"/>
        <end position="154"/>
    </location>
</feature>
<dbReference type="InterPro" id="IPR036413">
    <property type="entry name" value="YaeB-like_sf"/>
</dbReference>
<dbReference type="InterPro" id="IPR036102">
    <property type="entry name" value="OsmC/Ohrsf"/>
</dbReference>
<dbReference type="Pfam" id="PF02566">
    <property type="entry name" value="OsmC"/>
    <property type="match status" value="1"/>
</dbReference>
<dbReference type="SUPFAM" id="SSF82784">
    <property type="entry name" value="OsmC-like"/>
    <property type="match status" value="1"/>
</dbReference>
<keyword evidence="4" id="KW-1133">Transmembrane helix</keyword>
<feature type="domain" description="TsaA-like" evidence="5">
    <location>
        <begin position="170"/>
        <end position="322"/>
    </location>
</feature>
<sequence length="508" mass="56779">MLRCRSQHSRGKNFAMLSCSRSIIHSTSSGNRKNPNLIHPRQFSRVSFQRQRLLLSPNIAFLITMMAATMRIRHISGFFINNPTITRASVASANNQSIYSSLERLTKSKINPYRSFSSSKRKNSISDESDQAYFSSSDNPNMEDPNGPKPNERPYAMQFTDSAISDSITYQPIGIANTPFLERHGVPRQPLTEGDRGETSGSITLLPSSPHLEGKVDVARNMLKDLDSFSHVVVLAHLHLNTGWNAQVVPPRLRHLDKEQGKKGLFATRAPHRPNSIGMSVLKIKSVDIEDYTIHFYHTDLINGTPILDIKPYIRQYDSFPTASSGWLDDLQEEDNIIPKQYVKSYHLTGTGQKSSTTVTTNTEHVLKTDVPIKMGGGNSAPQPIEHLLSALVGCTQATALYVGRCMNPRLLIDKLEFDLYGERDERGALERPIEELPDVPSRLQVVRGTIKIYQKGGNSIERDVIELLKEQTEARCPVANMMISSGCRMDVAWIDGTSSEDDAKETQ</sequence>
<gene>
    <name evidence="6" type="ORF">DBRI1063_LOCUS8095</name>
</gene>
<dbReference type="InterPro" id="IPR036414">
    <property type="entry name" value="YaeB_N_sf"/>
</dbReference>
<dbReference type="Gene3D" id="3.30.300.20">
    <property type="match status" value="1"/>
</dbReference>
<organism evidence="6">
    <name type="scientific">Ditylum brightwellii</name>
    <dbReference type="NCBI Taxonomy" id="49249"/>
    <lineage>
        <taxon>Eukaryota</taxon>
        <taxon>Sar</taxon>
        <taxon>Stramenopiles</taxon>
        <taxon>Ochrophyta</taxon>
        <taxon>Bacillariophyta</taxon>
        <taxon>Mediophyceae</taxon>
        <taxon>Lithodesmiophycidae</taxon>
        <taxon>Lithodesmiales</taxon>
        <taxon>Lithodesmiaceae</taxon>
        <taxon>Ditylum</taxon>
    </lineage>
</organism>
<keyword evidence="4" id="KW-0812">Transmembrane</keyword>
<protein>
    <recommendedName>
        <fullName evidence="5">TsaA-like domain-containing protein</fullName>
    </recommendedName>
</protein>
<dbReference type="NCBIfam" id="TIGR00104">
    <property type="entry name" value="tRNA_TsaA"/>
    <property type="match status" value="1"/>
</dbReference>
<dbReference type="InterPro" id="IPR003718">
    <property type="entry name" value="OsmC/Ohr_fam"/>
</dbReference>
<dbReference type="PROSITE" id="PS51668">
    <property type="entry name" value="TSAA_2"/>
    <property type="match status" value="1"/>
</dbReference>
<evidence type="ECO:0000313" key="6">
    <source>
        <dbReference type="EMBL" id="CAD9324486.1"/>
    </source>
</evidence>
<dbReference type="SUPFAM" id="SSF118196">
    <property type="entry name" value="YaeB-like"/>
    <property type="match status" value="1"/>
</dbReference>
<dbReference type="PANTHER" id="PTHR12818">
    <property type="entry name" value="TRNA (ADENINE(37)-N6)-METHYLTRANSFERASE"/>
    <property type="match status" value="1"/>
</dbReference>
<keyword evidence="4" id="KW-0472">Membrane</keyword>
<dbReference type="CDD" id="cd09281">
    <property type="entry name" value="UPF0066"/>
    <property type="match status" value="1"/>
</dbReference>
<comment type="similarity">
    <text evidence="2">Belongs to the tRNA methyltransferase O family.</text>
</comment>
<accession>A0A7S2EAQ2</accession>
<evidence type="ECO:0000256" key="1">
    <source>
        <dbReference type="ARBA" id="ARBA00022691"/>
    </source>
</evidence>
<dbReference type="PANTHER" id="PTHR12818:SF0">
    <property type="entry name" value="TRNA (ADENINE(37)-N6)-METHYLTRANSFERASE"/>
    <property type="match status" value="1"/>
</dbReference>
<reference evidence="6" key="1">
    <citation type="submission" date="2021-01" db="EMBL/GenBank/DDBJ databases">
        <authorList>
            <person name="Corre E."/>
            <person name="Pelletier E."/>
            <person name="Niang G."/>
            <person name="Scheremetjew M."/>
            <person name="Finn R."/>
            <person name="Kale V."/>
            <person name="Holt S."/>
            <person name="Cochrane G."/>
            <person name="Meng A."/>
            <person name="Brown T."/>
            <person name="Cohen L."/>
        </authorList>
    </citation>
    <scope>NUCLEOTIDE SEQUENCE</scope>
    <source>
        <strain evidence="6">Pop2</strain>
    </source>
</reference>
<dbReference type="AlphaFoldDB" id="A0A7S2EAQ2"/>
<dbReference type="Pfam" id="PF01980">
    <property type="entry name" value="TrmO_N"/>
    <property type="match status" value="1"/>
</dbReference>
<dbReference type="Gene3D" id="2.40.30.70">
    <property type="entry name" value="YaeB-like"/>
    <property type="match status" value="1"/>
</dbReference>
<proteinExistence type="inferred from homology"/>
<feature type="transmembrane region" description="Helical" evidence="4">
    <location>
        <begin position="53"/>
        <end position="72"/>
    </location>
</feature>
<keyword evidence="1" id="KW-0949">S-adenosyl-L-methionine</keyword>
<dbReference type="InterPro" id="IPR015946">
    <property type="entry name" value="KH_dom-like_a/b"/>
</dbReference>
<evidence type="ECO:0000259" key="5">
    <source>
        <dbReference type="PROSITE" id="PS51668"/>
    </source>
</evidence>